<proteinExistence type="predicted"/>
<name>A0ABP8E444_9MICO</name>
<dbReference type="EMBL" id="BAABAU010000003">
    <property type="protein sequence ID" value="GAA4266859.1"/>
    <property type="molecule type" value="Genomic_DNA"/>
</dbReference>
<dbReference type="Pfam" id="PF22504">
    <property type="entry name" value="DUF6993"/>
    <property type="match status" value="1"/>
</dbReference>
<keyword evidence="4" id="KW-1185">Reference proteome</keyword>
<gene>
    <name evidence="3" type="ORF">GCM10022256_24710</name>
</gene>
<reference evidence="4" key="1">
    <citation type="journal article" date="2019" name="Int. J. Syst. Evol. Microbiol.">
        <title>The Global Catalogue of Microorganisms (GCM) 10K type strain sequencing project: providing services to taxonomists for standard genome sequencing and annotation.</title>
        <authorList>
            <consortium name="The Broad Institute Genomics Platform"/>
            <consortium name="The Broad Institute Genome Sequencing Center for Infectious Disease"/>
            <person name="Wu L."/>
            <person name="Ma J."/>
        </authorList>
    </citation>
    <scope>NUCLEOTIDE SEQUENCE [LARGE SCALE GENOMIC DNA]</scope>
    <source>
        <strain evidence="4">JCM 17442</strain>
    </source>
</reference>
<feature type="domain" description="DUF6993" evidence="2">
    <location>
        <begin position="37"/>
        <end position="119"/>
    </location>
</feature>
<evidence type="ECO:0000256" key="1">
    <source>
        <dbReference type="SAM" id="MobiDB-lite"/>
    </source>
</evidence>
<feature type="region of interest" description="Disordered" evidence="1">
    <location>
        <begin position="1"/>
        <end position="23"/>
    </location>
</feature>
<sequence>MAPSPAAATSASPAPAPSFDADASTSDALAEFTAVVKKRLASDPQPHGRDVVDALVAAGFDKKAMELTPDETTLDRNVDSIEFSVLWKKQDCLVGQVGSAGFSSTSAPVLGTGKCLVGATRTIDW</sequence>
<protein>
    <recommendedName>
        <fullName evidence="2">DUF6993 domain-containing protein</fullName>
    </recommendedName>
</protein>
<evidence type="ECO:0000313" key="3">
    <source>
        <dbReference type="EMBL" id="GAA4266859.1"/>
    </source>
</evidence>
<evidence type="ECO:0000259" key="2">
    <source>
        <dbReference type="Pfam" id="PF22504"/>
    </source>
</evidence>
<accession>A0ABP8E444</accession>
<comment type="caution">
    <text evidence="3">The sequence shown here is derived from an EMBL/GenBank/DDBJ whole genome shotgun (WGS) entry which is preliminary data.</text>
</comment>
<dbReference type="InterPro" id="IPR054262">
    <property type="entry name" value="DUF6993"/>
</dbReference>
<dbReference type="Proteomes" id="UP001501594">
    <property type="component" value="Unassembled WGS sequence"/>
</dbReference>
<organism evidence="3 4">
    <name type="scientific">Frondihabitans peucedani</name>
    <dbReference type="NCBI Taxonomy" id="598626"/>
    <lineage>
        <taxon>Bacteria</taxon>
        <taxon>Bacillati</taxon>
        <taxon>Actinomycetota</taxon>
        <taxon>Actinomycetes</taxon>
        <taxon>Micrococcales</taxon>
        <taxon>Microbacteriaceae</taxon>
        <taxon>Frondihabitans</taxon>
    </lineage>
</organism>
<evidence type="ECO:0000313" key="4">
    <source>
        <dbReference type="Proteomes" id="UP001501594"/>
    </source>
</evidence>